<evidence type="ECO:0000313" key="3">
    <source>
        <dbReference type="Proteomes" id="UP000094527"/>
    </source>
</evidence>
<proteinExistence type="predicted"/>
<feature type="region of interest" description="Disordered" evidence="1">
    <location>
        <begin position="159"/>
        <end position="214"/>
    </location>
</feature>
<evidence type="ECO:0000256" key="1">
    <source>
        <dbReference type="SAM" id="MobiDB-lite"/>
    </source>
</evidence>
<feature type="compositionally biased region" description="Low complexity" evidence="1">
    <location>
        <begin position="160"/>
        <end position="174"/>
    </location>
</feature>
<sequence length="264" mass="27408">MYHLFHCYILQPNRIACGTCQHICSSAWSLIQHVQEKHGVKLCAEALSPSSTLSGNLDASPVGAATLASSLLHGGGSSQQQSSWRSNPSNNSNRSSPSVIGSSVGARVASPSPILGNTLLGVSSISNHLHSLSTGSTSSVASPVATSVSILGSNSSNIPSTASMITSSSNSGSSSRKERETRSSSREGSRERSSSNSSALMGTPVGLPSSGGSLERNGRNALVLQIHSAPKALDFSVSHFHNHSVCHGPHQRVRLVMTSVLWSN</sequence>
<gene>
    <name evidence="2" type="ORF">Ocin01_12308</name>
</gene>
<evidence type="ECO:0008006" key="4">
    <source>
        <dbReference type="Google" id="ProtNLM"/>
    </source>
</evidence>
<keyword evidence="3" id="KW-1185">Reference proteome</keyword>
<evidence type="ECO:0000313" key="2">
    <source>
        <dbReference type="EMBL" id="ODM94373.1"/>
    </source>
</evidence>
<feature type="compositionally biased region" description="Low complexity" evidence="1">
    <location>
        <begin position="78"/>
        <end position="98"/>
    </location>
</feature>
<dbReference type="AlphaFoldDB" id="A0A1D2MN10"/>
<dbReference type="Proteomes" id="UP000094527">
    <property type="component" value="Unassembled WGS sequence"/>
</dbReference>
<accession>A0A1D2MN10</accession>
<name>A0A1D2MN10_ORCCI</name>
<organism evidence="2 3">
    <name type="scientific">Orchesella cincta</name>
    <name type="common">Springtail</name>
    <name type="synonym">Podura cincta</name>
    <dbReference type="NCBI Taxonomy" id="48709"/>
    <lineage>
        <taxon>Eukaryota</taxon>
        <taxon>Metazoa</taxon>
        <taxon>Ecdysozoa</taxon>
        <taxon>Arthropoda</taxon>
        <taxon>Hexapoda</taxon>
        <taxon>Collembola</taxon>
        <taxon>Entomobryomorpha</taxon>
        <taxon>Entomobryoidea</taxon>
        <taxon>Orchesellidae</taxon>
        <taxon>Orchesellinae</taxon>
        <taxon>Orchesella</taxon>
    </lineage>
</organism>
<protein>
    <recommendedName>
        <fullName evidence="4">C2H2-type domain-containing protein</fullName>
    </recommendedName>
</protein>
<comment type="caution">
    <text evidence="2">The sequence shown here is derived from an EMBL/GenBank/DDBJ whole genome shotgun (WGS) entry which is preliminary data.</text>
</comment>
<feature type="region of interest" description="Disordered" evidence="1">
    <location>
        <begin position="72"/>
        <end position="104"/>
    </location>
</feature>
<reference evidence="2 3" key="1">
    <citation type="journal article" date="2016" name="Genome Biol. Evol.">
        <title>Gene Family Evolution Reflects Adaptation to Soil Environmental Stressors in the Genome of the Collembolan Orchesella cincta.</title>
        <authorList>
            <person name="Faddeeva-Vakhrusheva A."/>
            <person name="Derks M.F."/>
            <person name="Anvar S.Y."/>
            <person name="Agamennone V."/>
            <person name="Suring W."/>
            <person name="Smit S."/>
            <person name="van Straalen N.M."/>
            <person name="Roelofs D."/>
        </authorList>
    </citation>
    <scope>NUCLEOTIDE SEQUENCE [LARGE SCALE GENOMIC DNA]</scope>
    <source>
        <tissue evidence="2">Mixed pool</tissue>
    </source>
</reference>
<dbReference type="EMBL" id="LJIJ01000815">
    <property type="protein sequence ID" value="ODM94373.1"/>
    <property type="molecule type" value="Genomic_DNA"/>
</dbReference>
<feature type="compositionally biased region" description="Basic and acidic residues" evidence="1">
    <location>
        <begin position="175"/>
        <end position="193"/>
    </location>
</feature>